<organism evidence="2 3">
    <name type="scientific">Robbsia betulipollinis</name>
    <dbReference type="NCBI Taxonomy" id="2981849"/>
    <lineage>
        <taxon>Bacteria</taxon>
        <taxon>Pseudomonadati</taxon>
        <taxon>Pseudomonadota</taxon>
        <taxon>Betaproteobacteria</taxon>
        <taxon>Burkholderiales</taxon>
        <taxon>Burkholderiaceae</taxon>
        <taxon>Robbsia</taxon>
    </lineage>
</organism>
<evidence type="ECO:0000313" key="3">
    <source>
        <dbReference type="Proteomes" id="UP001082899"/>
    </source>
</evidence>
<gene>
    <name evidence="2" type="ORF">OVY01_08405</name>
</gene>
<dbReference type="RefSeq" id="WP_267847009.1">
    <property type="nucleotide sequence ID" value="NZ_JAPMXC010000001.1"/>
</dbReference>
<dbReference type="Gene3D" id="2.30.110.10">
    <property type="entry name" value="Electron Transport, Fmn-binding Protein, Chain A"/>
    <property type="match status" value="1"/>
</dbReference>
<accession>A0ABT3ZL48</accession>
<dbReference type="PANTHER" id="PTHR35802:SF1">
    <property type="entry name" value="PROTEASE SYNTHASE AND SPORULATION PROTEIN PAI 2"/>
    <property type="match status" value="1"/>
</dbReference>
<dbReference type="PANTHER" id="PTHR35802">
    <property type="entry name" value="PROTEASE SYNTHASE AND SPORULATION PROTEIN PAI 2"/>
    <property type="match status" value="1"/>
</dbReference>
<feature type="compositionally biased region" description="Low complexity" evidence="1">
    <location>
        <begin position="185"/>
        <end position="195"/>
    </location>
</feature>
<sequence length="221" mass="23614">MYIPPAFEEGSLPLLHQTIRQARIAQLVTHGDAGLDATPLPLLLDASEGPHGTLYGHIARANPLWRTAIDGAALAIFMGPDAYVSPSWYPSKQRDGKVVPTWNYVTVHAHGPVEFFDDPDRLLAVVTRLTERHEAERAAPWAVADAPAAFVSAHLRHIVGIRLPIARLDGKRKMSQNRSAEDRAGVAAGLAASADPADRNTAAQMAPAASAPAPFPPPPLS</sequence>
<dbReference type="InterPro" id="IPR007396">
    <property type="entry name" value="TR_PAI2-type"/>
</dbReference>
<dbReference type="Pfam" id="PF04299">
    <property type="entry name" value="FMN_bind_2"/>
    <property type="match status" value="1"/>
</dbReference>
<feature type="region of interest" description="Disordered" evidence="1">
    <location>
        <begin position="171"/>
        <end position="221"/>
    </location>
</feature>
<name>A0ABT3ZL48_9BURK</name>
<feature type="compositionally biased region" description="Low complexity" evidence="1">
    <location>
        <begin position="202"/>
        <end position="212"/>
    </location>
</feature>
<dbReference type="Proteomes" id="UP001082899">
    <property type="component" value="Unassembled WGS sequence"/>
</dbReference>
<reference evidence="2" key="1">
    <citation type="submission" date="2022-11" db="EMBL/GenBank/DDBJ databases">
        <title>Robbsia betulipollinis sp. nov., isolated from pollen of birch (Betula pendula).</title>
        <authorList>
            <person name="Shi H."/>
            <person name="Ambika Manirajan B."/>
            <person name="Ratering S."/>
            <person name="Geissler-Plaum R."/>
            <person name="Schnell S."/>
        </authorList>
    </citation>
    <scope>NUCLEOTIDE SEQUENCE</scope>
    <source>
        <strain evidence="2">Bb-Pol-6</strain>
    </source>
</reference>
<evidence type="ECO:0000256" key="1">
    <source>
        <dbReference type="SAM" id="MobiDB-lite"/>
    </source>
</evidence>
<protein>
    <submittedName>
        <fullName evidence="2">FMN-binding negative transcriptional regulator</fullName>
    </submittedName>
</protein>
<dbReference type="InterPro" id="IPR012349">
    <property type="entry name" value="Split_barrel_FMN-bd"/>
</dbReference>
<comment type="caution">
    <text evidence="2">The sequence shown here is derived from an EMBL/GenBank/DDBJ whole genome shotgun (WGS) entry which is preliminary data.</text>
</comment>
<keyword evidence="3" id="KW-1185">Reference proteome</keyword>
<dbReference type="PIRSF" id="PIRSF010372">
    <property type="entry name" value="PaiB"/>
    <property type="match status" value="1"/>
</dbReference>
<dbReference type="SUPFAM" id="SSF50475">
    <property type="entry name" value="FMN-binding split barrel"/>
    <property type="match status" value="1"/>
</dbReference>
<proteinExistence type="predicted"/>
<dbReference type="EMBL" id="JAPMXC010000001">
    <property type="protein sequence ID" value="MCY0387254.1"/>
    <property type="molecule type" value="Genomic_DNA"/>
</dbReference>
<evidence type="ECO:0000313" key="2">
    <source>
        <dbReference type="EMBL" id="MCY0387254.1"/>
    </source>
</evidence>